<evidence type="ECO:0000313" key="3">
    <source>
        <dbReference type="Proteomes" id="UP000317982"/>
    </source>
</evidence>
<dbReference type="InterPro" id="IPR000835">
    <property type="entry name" value="HTH_MarR-typ"/>
</dbReference>
<reference evidence="2 3" key="1">
    <citation type="submission" date="2019-07" db="EMBL/GenBank/DDBJ databases">
        <title>Cryptosporangium phraense sp. nov., isolated from plant litter.</title>
        <authorList>
            <person name="Suriyachadkun C."/>
        </authorList>
    </citation>
    <scope>NUCLEOTIDE SEQUENCE [LARGE SCALE GENOMIC DNA]</scope>
    <source>
        <strain evidence="2 3">A-T 5661</strain>
    </source>
</reference>
<dbReference type="EMBL" id="VIRS01000003">
    <property type="protein sequence ID" value="TQS45837.1"/>
    <property type="molecule type" value="Genomic_DNA"/>
</dbReference>
<name>A0A545AWY0_9ACTN</name>
<dbReference type="InParanoid" id="A0A545AWY0"/>
<comment type="caution">
    <text evidence="2">The sequence shown here is derived from an EMBL/GenBank/DDBJ whole genome shotgun (WGS) entry which is preliminary data.</text>
</comment>
<dbReference type="InterPro" id="IPR039422">
    <property type="entry name" value="MarR/SlyA-like"/>
</dbReference>
<dbReference type="InterPro" id="IPR036390">
    <property type="entry name" value="WH_DNA-bd_sf"/>
</dbReference>
<dbReference type="InterPro" id="IPR036388">
    <property type="entry name" value="WH-like_DNA-bd_sf"/>
</dbReference>
<dbReference type="GO" id="GO:0003700">
    <property type="term" value="F:DNA-binding transcription factor activity"/>
    <property type="evidence" value="ECO:0007669"/>
    <property type="project" value="InterPro"/>
</dbReference>
<evidence type="ECO:0000259" key="1">
    <source>
        <dbReference type="PROSITE" id="PS50995"/>
    </source>
</evidence>
<dbReference type="Pfam" id="PF12802">
    <property type="entry name" value="MarR_2"/>
    <property type="match status" value="1"/>
</dbReference>
<accession>A0A545AWY0</accession>
<dbReference type="PANTHER" id="PTHR33164">
    <property type="entry name" value="TRANSCRIPTIONAL REGULATOR, MARR FAMILY"/>
    <property type="match status" value="1"/>
</dbReference>
<dbReference type="Gene3D" id="1.10.10.10">
    <property type="entry name" value="Winged helix-like DNA-binding domain superfamily/Winged helix DNA-binding domain"/>
    <property type="match status" value="1"/>
</dbReference>
<feature type="domain" description="HTH marR-type" evidence="1">
    <location>
        <begin position="23"/>
        <end position="158"/>
    </location>
</feature>
<protein>
    <submittedName>
        <fullName evidence="2">MarR family transcriptional regulator</fullName>
    </submittedName>
</protein>
<dbReference type="AlphaFoldDB" id="A0A545AWY0"/>
<proteinExistence type="predicted"/>
<dbReference type="GO" id="GO:0006950">
    <property type="term" value="P:response to stress"/>
    <property type="evidence" value="ECO:0007669"/>
    <property type="project" value="TreeGrafter"/>
</dbReference>
<dbReference type="SMART" id="SM00347">
    <property type="entry name" value="HTH_MARR"/>
    <property type="match status" value="1"/>
</dbReference>
<evidence type="ECO:0000313" key="2">
    <source>
        <dbReference type="EMBL" id="TQS45837.1"/>
    </source>
</evidence>
<organism evidence="2 3">
    <name type="scientific">Cryptosporangium phraense</name>
    <dbReference type="NCBI Taxonomy" id="2593070"/>
    <lineage>
        <taxon>Bacteria</taxon>
        <taxon>Bacillati</taxon>
        <taxon>Actinomycetota</taxon>
        <taxon>Actinomycetes</taxon>
        <taxon>Cryptosporangiales</taxon>
        <taxon>Cryptosporangiaceae</taxon>
        <taxon>Cryptosporangium</taxon>
    </lineage>
</organism>
<sequence>MSDHVDRILAQWAEERPDLDVSPMAVIGRLSRVSAVVDAKLAKNFAANGLDGGSFDVLATLLRNGAPHRLTPAALAADAMITSSAVAQRLNRLEARGLIERSPNPDDGRGSLVTLTPAGQAAVERTLPTHLATEESILAALTKDERAALAGLLGKLLSARDSG</sequence>
<dbReference type="RefSeq" id="WP_142703244.1">
    <property type="nucleotide sequence ID" value="NZ_VIRS01000003.1"/>
</dbReference>
<gene>
    <name evidence="2" type="ORF">FL583_04770</name>
</gene>
<dbReference type="PROSITE" id="PS50995">
    <property type="entry name" value="HTH_MARR_2"/>
    <property type="match status" value="1"/>
</dbReference>
<dbReference type="PRINTS" id="PR00598">
    <property type="entry name" value="HTHMARR"/>
</dbReference>
<dbReference type="PANTHER" id="PTHR33164:SF104">
    <property type="entry name" value="TRANSCRIPTIONAL REGULATORY PROTEIN"/>
    <property type="match status" value="1"/>
</dbReference>
<keyword evidence="3" id="KW-1185">Reference proteome</keyword>
<dbReference type="OrthoDB" id="3237509at2"/>
<dbReference type="Proteomes" id="UP000317982">
    <property type="component" value="Unassembled WGS sequence"/>
</dbReference>
<dbReference type="SUPFAM" id="SSF46785">
    <property type="entry name" value="Winged helix' DNA-binding domain"/>
    <property type="match status" value="1"/>
</dbReference>